<accession>A0A9X1ISH0</accession>
<dbReference type="AlphaFoldDB" id="A0A9X1ISH0"/>
<dbReference type="CDD" id="cd00383">
    <property type="entry name" value="trans_reg_C"/>
    <property type="match status" value="1"/>
</dbReference>
<keyword evidence="11" id="KW-1185">Reference proteome</keyword>
<dbReference type="EMBL" id="JAHGAW010000010">
    <property type="protein sequence ID" value="MBT2188294.1"/>
    <property type="molecule type" value="Genomic_DNA"/>
</dbReference>
<dbReference type="InterPro" id="IPR039420">
    <property type="entry name" value="WalR-like"/>
</dbReference>
<evidence type="ECO:0000256" key="3">
    <source>
        <dbReference type="ARBA" id="ARBA00023015"/>
    </source>
</evidence>
<evidence type="ECO:0000313" key="10">
    <source>
        <dbReference type="EMBL" id="MBT2188294.1"/>
    </source>
</evidence>
<keyword evidence="2" id="KW-0902">Two-component regulatory system</keyword>
<evidence type="ECO:0000256" key="2">
    <source>
        <dbReference type="ARBA" id="ARBA00023012"/>
    </source>
</evidence>
<sequence length="226" mass="25011">MHFLIVEDDPVIAEHIVAGLRNRGHCTTLAQTGSEAIRSLDQRQPDAVILDRLLPDVNGLTVIGHLRSRGDQVPLLMLSALGSVKDRIEGLQVGADDYLAKPFDIDELEARLSAIARRTSARSDSAHLEVGRLRLDPSSHCAVYRDASVALNRKQYSLLAHLIRNADRLVTRSMLLESVWSYSFSPTTNIVESNMSRLRTALLDLGCDPIETQRGAGYVLRSERCT</sequence>
<dbReference type="Gene3D" id="3.40.50.2300">
    <property type="match status" value="1"/>
</dbReference>
<dbReference type="PANTHER" id="PTHR48111:SF1">
    <property type="entry name" value="TWO-COMPONENT RESPONSE REGULATOR ORR33"/>
    <property type="match status" value="1"/>
</dbReference>
<keyword evidence="5" id="KW-0804">Transcription</keyword>
<dbReference type="GO" id="GO:0000976">
    <property type="term" value="F:transcription cis-regulatory region binding"/>
    <property type="evidence" value="ECO:0007669"/>
    <property type="project" value="TreeGrafter"/>
</dbReference>
<dbReference type="SMART" id="SM00862">
    <property type="entry name" value="Trans_reg_C"/>
    <property type="match status" value="1"/>
</dbReference>
<feature type="modified residue" description="4-aspartylphosphate" evidence="6">
    <location>
        <position position="51"/>
    </location>
</feature>
<evidence type="ECO:0000259" key="8">
    <source>
        <dbReference type="PROSITE" id="PS50110"/>
    </source>
</evidence>
<dbReference type="Proteomes" id="UP001138757">
    <property type="component" value="Unassembled WGS sequence"/>
</dbReference>
<comment type="caution">
    <text evidence="10">The sequence shown here is derived from an EMBL/GenBank/DDBJ whole genome shotgun (WGS) entry which is preliminary data.</text>
</comment>
<evidence type="ECO:0000256" key="5">
    <source>
        <dbReference type="ARBA" id="ARBA00023163"/>
    </source>
</evidence>
<dbReference type="PROSITE" id="PS50110">
    <property type="entry name" value="RESPONSE_REGULATORY"/>
    <property type="match status" value="1"/>
</dbReference>
<dbReference type="Pfam" id="PF00072">
    <property type="entry name" value="Response_reg"/>
    <property type="match status" value="1"/>
</dbReference>
<dbReference type="GO" id="GO:0000156">
    <property type="term" value="F:phosphorelay response regulator activity"/>
    <property type="evidence" value="ECO:0007669"/>
    <property type="project" value="TreeGrafter"/>
</dbReference>
<dbReference type="SMART" id="SM00448">
    <property type="entry name" value="REC"/>
    <property type="match status" value="1"/>
</dbReference>
<proteinExistence type="predicted"/>
<dbReference type="GO" id="GO:0005829">
    <property type="term" value="C:cytosol"/>
    <property type="evidence" value="ECO:0007669"/>
    <property type="project" value="TreeGrafter"/>
</dbReference>
<reference evidence="10" key="1">
    <citation type="submission" date="2021-05" db="EMBL/GenBank/DDBJ databases">
        <title>Genome of Sphingobium sp. strain.</title>
        <authorList>
            <person name="Fan R."/>
        </authorList>
    </citation>
    <scope>NUCLEOTIDE SEQUENCE</scope>
    <source>
        <strain evidence="10">H33</strain>
    </source>
</reference>
<dbReference type="Pfam" id="PF00486">
    <property type="entry name" value="Trans_reg_C"/>
    <property type="match status" value="1"/>
</dbReference>
<evidence type="ECO:0000256" key="7">
    <source>
        <dbReference type="PROSITE-ProRule" id="PRU01091"/>
    </source>
</evidence>
<evidence type="ECO:0000256" key="6">
    <source>
        <dbReference type="PROSITE-ProRule" id="PRU00169"/>
    </source>
</evidence>
<evidence type="ECO:0000256" key="4">
    <source>
        <dbReference type="ARBA" id="ARBA00023125"/>
    </source>
</evidence>
<feature type="domain" description="OmpR/PhoB-type" evidence="9">
    <location>
        <begin position="125"/>
        <end position="222"/>
    </location>
</feature>
<dbReference type="InterPro" id="IPR001789">
    <property type="entry name" value="Sig_transdc_resp-reg_receiver"/>
</dbReference>
<feature type="domain" description="Response regulatory" evidence="8">
    <location>
        <begin position="2"/>
        <end position="116"/>
    </location>
</feature>
<dbReference type="PROSITE" id="PS51755">
    <property type="entry name" value="OMPR_PHOB"/>
    <property type="match status" value="1"/>
</dbReference>
<organism evidence="10 11">
    <name type="scientific">Sphingobium nicotianae</name>
    <dbReference type="NCBI Taxonomy" id="2782607"/>
    <lineage>
        <taxon>Bacteria</taxon>
        <taxon>Pseudomonadati</taxon>
        <taxon>Pseudomonadota</taxon>
        <taxon>Alphaproteobacteria</taxon>
        <taxon>Sphingomonadales</taxon>
        <taxon>Sphingomonadaceae</taxon>
        <taxon>Sphingobium</taxon>
    </lineage>
</organism>
<dbReference type="SUPFAM" id="SSF52172">
    <property type="entry name" value="CheY-like"/>
    <property type="match status" value="1"/>
</dbReference>
<dbReference type="GO" id="GO:0006355">
    <property type="term" value="P:regulation of DNA-templated transcription"/>
    <property type="evidence" value="ECO:0007669"/>
    <property type="project" value="InterPro"/>
</dbReference>
<evidence type="ECO:0000259" key="9">
    <source>
        <dbReference type="PROSITE" id="PS51755"/>
    </source>
</evidence>
<keyword evidence="1 6" id="KW-0597">Phosphoprotein</keyword>
<evidence type="ECO:0000256" key="1">
    <source>
        <dbReference type="ARBA" id="ARBA00022553"/>
    </source>
</evidence>
<dbReference type="InterPro" id="IPR011006">
    <property type="entry name" value="CheY-like_superfamily"/>
</dbReference>
<name>A0A9X1ISH0_9SPHN</name>
<protein>
    <submittedName>
        <fullName evidence="10">Response regulator transcription factor</fullName>
    </submittedName>
</protein>
<evidence type="ECO:0000313" key="11">
    <source>
        <dbReference type="Proteomes" id="UP001138757"/>
    </source>
</evidence>
<dbReference type="InterPro" id="IPR001867">
    <property type="entry name" value="OmpR/PhoB-type_DNA-bd"/>
</dbReference>
<dbReference type="RefSeq" id="WP_214624680.1">
    <property type="nucleotide sequence ID" value="NZ_JAHGAW010000010.1"/>
</dbReference>
<dbReference type="Gene3D" id="6.10.250.690">
    <property type="match status" value="1"/>
</dbReference>
<gene>
    <name evidence="10" type="ORF">KK488_15160</name>
</gene>
<keyword evidence="3" id="KW-0805">Transcription regulation</keyword>
<dbReference type="GO" id="GO:0032993">
    <property type="term" value="C:protein-DNA complex"/>
    <property type="evidence" value="ECO:0007669"/>
    <property type="project" value="TreeGrafter"/>
</dbReference>
<dbReference type="InterPro" id="IPR036388">
    <property type="entry name" value="WH-like_DNA-bd_sf"/>
</dbReference>
<dbReference type="PANTHER" id="PTHR48111">
    <property type="entry name" value="REGULATOR OF RPOS"/>
    <property type="match status" value="1"/>
</dbReference>
<dbReference type="Gene3D" id="1.10.10.10">
    <property type="entry name" value="Winged helix-like DNA-binding domain superfamily/Winged helix DNA-binding domain"/>
    <property type="match status" value="1"/>
</dbReference>
<feature type="DNA-binding region" description="OmpR/PhoB-type" evidence="7">
    <location>
        <begin position="125"/>
        <end position="222"/>
    </location>
</feature>
<keyword evidence="4 7" id="KW-0238">DNA-binding</keyword>